<dbReference type="InterPro" id="IPR052395">
    <property type="entry name" value="ET_Ferredoxin"/>
</dbReference>
<dbReference type="InterPro" id="IPR001080">
    <property type="entry name" value="3Fe4S_ferredoxin"/>
</dbReference>
<dbReference type="EMBL" id="LARY01000001">
    <property type="protein sequence ID" value="RDX02384.1"/>
    <property type="molecule type" value="Genomic_DNA"/>
</dbReference>
<proteinExistence type="predicted"/>
<dbReference type="GO" id="GO:0005506">
    <property type="term" value="F:iron ion binding"/>
    <property type="evidence" value="ECO:0007669"/>
    <property type="project" value="UniProtKB-UniRule"/>
</dbReference>
<evidence type="ECO:0000256" key="1">
    <source>
        <dbReference type="ARBA" id="ARBA00001966"/>
    </source>
</evidence>
<dbReference type="PROSITE" id="PS51379">
    <property type="entry name" value="4FE4S_FER_2"/>
    <property type="match status" value="1"/>
</dbReference>
<dbReference type="GO" id="GO:0009055">
    <property type="term" value="F:electron transfer activity"/>
    <property type="evidence" value="ECO:0007669"/>
    <property type="project" value="UniProtKB-UniRule"/>
</dbReference>
<dbReference type="SUPFAM" id="SSF54862">
    <property type="entry name" value="4Fe-4S ferredoxins"/>
    <property type="match status" value="1"/>
</dbReference>
<evidence type="ECO:0000256" key="8">
    <source>
        <dbReference type="RuleBase" id="RU368020"/>
    </source>
</evidence>
<comment type="cofactor">
    <cofactor evidence="1">
        <name>[4Fe-4S] cluster</name>
        <dbReference type="ChEBI" id="CHEBI:49883"/>
    </cofactor>
</comment>
<accession>A0A3D8TWE5</accession>
<evidence type="ECO:0000256" key="2">
    <source>
        <dbReference type="ARBA" id="ARBA00022448"/>
    </source>
</evidence>
<dbReference type="PRINTS" id="PR00352">
    <property type="entry name" value="3FE4SFRDOXIN"/>
</dbReference>
<comment type="function">
    <text evidence="8">Ferredoxins are iron-sulfur proteins that transfer electrons in a wide variety of metabolic reactions.</text>
</comment>
<keyword evidence="2 8" id="KW-0813">Transport</keyword>
<keyword evidence="11" id="KW-1185">Reference proteome</keyword>
<keyword evidence="6 8" id="KW-0408">Iron</keyword>
<protein>
    <recommendedName>
        <fullName evidence="8">Ferredoxin</fullName>
    </recommendedName>
</protein>
<dbReference type="AlphaFoldDB" id="A0A3D8TWE5"/>
<evidence type="ECO:0000256" key="7">
    <source>
        <dbReference type="ARBA" id="ARBA00023014"/>
    </source>
</evidence>
<evidence type="ECO:0000256" key="4">
    <source>
        <dbReference type="ARBA" id="ARBA00022723"/>
    </source>
</evidence>
<keyword evidence="5 8" id="KW-0249">Electron transport</keyword>
<dbReference type="PANTHER" id="PTHR39163">
    <property type="entry name" value="FERREDOXIN"/>
    <property type="match status" value="1"/>
</dbReference>
<dbReference type="Gene3D" id="3.30.70.20">
    <property type="match status" value="1"/>
</dbReference>
<keyword evidence="4 8" id="KW-0479">Metal-binding</keyword>
<dbReference type="PANTHER" id="PTHR39163:SF1">
    <property type="entry name" value="FERREDOXIN"/>
    <property type="match status" value="1"/>
</dbReference>
<dbReference type="Proteomes" id="UP000257055">
    <property type="component" value="Unassembled WGS sequence"/>
</dbReference>
<evidence type="ECO:0000259" key="9">
    <source>
        <dbReference type="PROSITE" id="PS51379"/>
    </source>
</evidence>
<sequence length="80" mass="8658">MAKFTIVDQDTCIACGACALHAPNLYDYNTEGVAYAILDNNSGTKPIPEAEEDNALEAEFNCPSLSIKIADHPFHGDPHH</sequence>
<evidence type="ECO:0000256" key="6">
    <source>
        <dbReference type="ARBA" id="ARBA00023004"/>
    </source>
</evidence>
<dbReference type="Pfam" id="PF13370">
    <property type="entry name" value="Fer4_13"/>
    <property type="match status" value="1"/>
</dbReference>
<evidence type="ECO:0000256" key="5">
    <source>
        <dbReference type="ARBA" id="ARBA00022982"/>
    </source>
</evidence>
<evidence type="ECO:0000313" key="11">
    <source>
        <dbReference type="Proteomes" id="UP000257055"/>
    </source>
</evidence>
<evidence type="ECO:0000256" key="3">
    <source>
        <dbReference type="ARBA" id="ARBA00022485"/>
    </source>
</evidence>
<dbReference type="RefSeq" id="WP_115752063.1">
    <property type="nucleotide sequence ID" value="NZ_LARY01000001.1"/>
</dbReference>
<dbReference type="InterPro" id="IPR017896">
    <property type="entry name" value="4Fe4S_Fe-S-bd"/>
</dbReference>
<organism evidence="10 11">
    <name type="scientific">Listeria kieliensis</name>
    <dbReference type="NCBI Taxonomy" id="1621700"/>
    <lineage>
        <taxon>Bacteria</taxon>
        <taxon>Bacillati</taxon>
        <taxon>Bacillota</taxon>
        <taxon>Bacilli</taxon>
        <taxon>Bacillales</taxon>
        <taxon>Listeriaceae</taxon>
        <taxon>Listeria</taxon>
    </lineage>
</organism>
<keyword evidence="3" id="KW-0004">4Fe-4S</keyword>
<comment type="caution">
    <text evidence="10">The sequence shown here is derived from an EMBL/GenBank/DDBJ whole genome shotgun (WGS) entry which is preliminary data.</text>
</comment>
<evidence type="ECO:0000313" key="10">
    <source>
        <dbReference type="EMBL" id="RDX02384.1"/>
    </source>
</evidence>
<feature type="domain" description="4Fe-4S ferredoxin-type" evidence="9">
    <location>
        <begin position="3"/>
        <end position="31"/>
    </location>
</feature>
<keyword evidence="7 8" id="KW-0411">Iron-sulfur</keyword>
<dbReference type="GO" id="GO:0051539">
    <property type="term" value="F:4 iron, 4 sulfur cluster binding"/>
    <property type="evidence" value="ECO:0007669"/>
    <property type="project" value="UniProtKB-KW"/>
</dbReference>
<name>A0A3D8TWE5_9LIST</name>
<gene>
    <name evidence="10" type="ORF">UR08_02375</name>
</gene>
<reference evidence="11" key="1">
    <citation type="submission" date="2015-04" db="EMBL/GenBank/DDBJ databases">
        <authorList>
            <person name="Schardt J."/>
            <person name="Mueller-Herbst S."/>
            <person name="Scherer S."/>
            <person name="Huptas C."/>
        </authorList>
    </citation>
    <scope>NUCLEOTIDE SEQUENCE [LARGE SCALE GENOMIC DNA]</scope>
    <source>
        <strain evidence="11">Kiel-L1</strain>
    </source>
</reference>